<dbReference type="InterPro" id="IPR050266">
    <property type="entry name" value="AB_hydrolase_sf"/>
</dbReference>
<dbReference type="GO" id="GO:0046464">
    <property type="term" value="P:acylglycerol catabolic process"/>
    <property type="evidence" value="ECO:0007669"/>
    <property type="project" value="TreeGrafter"/>
</dbReference>
<dbReference type="InterPro" id="IPR000073">
    <property type="entry name" value="AB_hydrolase_1"/>
</dbReference>
<dbReference type="RefSeq" id="WP_068895738.1">
    <property type="nucleotide sequence ID" value="NZ_BDCX01000003.1"/>
</dbReference>
<dbReference type="Proteomes" id="UP000077701">
    <property type="component" value="Unassembled WGS sequence"/>
</dbReference>
<dbReference type="GO" id="GO:0047372">
    <property type="term" value="F:monoacylglycerol lipase activity"/>
    <property type="evidence" value="ECO:0007669"/>
    <property type="project" value="TreeGrafter"/>
</dbReference>
<dbReference type="EMBL" id="BDCX01000003">
    <property type="protein sequence ID" value="GAT65945.1"/>
    <property type="molecule type" value="Genomic_DNA"/>
</dbReference>
<dbReference type="AlphaFoldDB" id="A0A161LIE6"/>
<dbReference type="GO" id="GO:0016020">
    <property type="term" value="C:membrane"/>
    <property type="evidence" value="ECO:0007669"/>
    <property type="project" value="TreeGrafter"/>
</dbReference>
<proteinExistence type="predicted"/>
<dbReference type="PANTHER" id="PTHR43798:SF5">
    <property type="entry name" value="MONOACYLGLYCEROL LIPASE ABHD6"/>
    <property type="match status" value="1"/>
</dbReference>
<keyword evidence="3" id="KW-1185">Reference proteome</keyword>
<dbReference type="Pfam" id="PF00561">
    <property type="entry name" value="Abhydrolase_1"/>
    <property type="match status" value="1"/>
</dbReference>
<comment type="caution">
    <text evidence="2">The sequence shown here is derived from an EMBL/GenBank/DDBJ whole genome shotgun (WGS) entry which is preliminary data.</text>
</comment>
<gene>
    <name evidence="2" type="ORF">PS9374_01589</name>
</gene>
<evidence type="ECO:0000259" key="1">
    <source>
        <dbReference type="Pfam" id="PF00561"/>
    </source>
</evidence>
<dbReference type="InterPro" id="IPR029058">
    <property type="entry name" value="AB_hydrolase_fold"/>
</dbReference>
<feature type="domain" description="AB hydrolase-1" evidence="1">
    <location>
        <begin position="26"/>
        <end position="271"/>
    </location>
</feature>
<dbReference type="Gene3D" id="3.40.50.1820">
    <property type="entry name" value="alpha/beta hydrolase"/>
    <property type="match status" value="1"/>
</dbReference>
<dbReference type="SUPFAM" id="SSF53474">
    <property type="entry name" value="alpha/beta-Hydrolases"/>
    <property type="match status" value="1"/>
</dbReference>
<organism evidence="2 3">
    <name type="scientific">Planomonospora sphaerica</name>
    <dbReference type="NCBI Taxonomy" id="161355"/>
    <lineage>
        <taxon>Bacteria</taxon>
        <taxon>Bacillati</taxon>
        <taxon>Actinomycetota</taxon>
        <taxon>Actinomycetes</taxon>
        <taxon>Streptosporangiales</taxon>
        <taxon>Streptosporangiaceae</taxon>
        <taxon>Planomonospora</taxon>
    </lineage>
</organism>
<dbReference type="OrthoDB" id="9812774at2"/>
<dbReference type="PANTHER" id="PTHR43798">
    <property type="entry name" value="MONOACYLGLYCEROL LIPASE"/>
    <property type="match status" value="1"/>
</dbReference>
<sequence>MFEDFADERVDVGEAELRVRHGGSGPPVLLLHGHPRTHATWHRVAPLLATGFTVVCPDLRGYGQSSKPPSTPDHEPYSKRAMARDCVALMRALGHERFAVAGHDRGAYVAQRLALDHPSAVTRAAVLDAVPIGEALARCDAAFARRWWHWFFLGQEEQPAERVINADPDAWYRLDPRAMGEEACADVRRAIHDPRTVHAMCEDYRAGLGVDRAADDADRAAGRRIGCPLLVLWSTRDDMEDLYGDVLAVWRDWADDLRGGAVESGHHMAEEAPEQLAAELRAFFGEPGPPGSAR</sequence>
<dbReference type="PRINTS" id="PR00412">
    <property type="entry name" value="EPOXHYDRLASE"/>
</dbReference>
<reference evidence="2 3" key="1">
    <citation type="journal article" date="2016" name="Genome Announc.">
        <title>Draft Genome Sequence of Planomonospora sphaerica JCM9374, a Rare Actinomycete.</title>
        <authorList>
            <person name="Dohra H."/>
            <person name="Suzuki T."/>
            <person name="Inoue Y."/>
            <person name="Kodani S."/>
        </authorList>
    </citation>
    <scope>NUCLEOTIDE SEQUENCE [LARGE SCALE GENOMIC DNA]</scope>
    <source>
        <strain evidence="2 3">JCM 9374</strain>
    </source>
</reference>
<evidence type="ECO:0000313" key="3">
    <source>
        <dbReference type="Proteomes" id="UP000077701"/>
    </source>
</evidence>
<dbReference type="InterPro" id="IPR000639">
    <property type="entry name" value="Epox_hydrolase-like"/>
</dbReference>
<reference evidence="3" key="2">
    <citation type="submission" date="2016-04" db="EMBL/GenBank/DDBJ databases">
        <title>Planomonospora sphaerica JCM9374 whole genome shotgun sequence.</title>
        <authorList>
            <person name="Suzuki T."/>
            <person name="Dohra H."/>
            <person name="Kodani S."/>
        </authorList>
    </citation>
    <scope>NUCLEOTIDE SEQUENCE [LARGE SCALE GENOMIC DNA]</scope>
    <source>
        <strain evidence="3">JCM 9374</strain>
    </source>
</reference>
<dbReference type="PRINTS" id="PR00111">
    <property type="entry name" value="ABHYDROLASE"/>
</dbReference>
<accession>A0A161LIE6</accession>
<dbReference type="STRING" id="161355.PS9374_01589"/>
<name>A0A161LIE6_9ACTN</name>
<protein>
    <submittedName>
        <fullName evidence="2">Haloacetate dehalogenase</fullName>
    </submittedName>
</protein>
<evidence type="ECO:0000313" key="2">
    <source>
        <dbReference type="EMBL" id="GAT65945.1"/>
    </source>
</evidence>